<dbReference type="EMBL" id="VWAG01000037">
    <property type="protein sequence ID" value="KAA5254279.1"/>
    <property type="molecule type" value="Genomic_DNA"/>
</dbReference>
<dbReference type="RefSeq" id="WP_032839882.1">
    <property type="nucleotide sequence ID" value="NZ_JADOZO010000030.1"/>
</dbReference>
<gene>
    <name evidence="2" type="ORF">F2Z09_16410</name>
    <name evidence="1" type="ORF">F2Z22_18075</name>
</gene>
<dbReference type="AlphaFoldDB" id="A0A7J4YK86"/>
<evidence type="ECO:0000313" key="1">
    <source>
        <dbReference type="EMBL" id="KAA5228208.1"/>
    </source>
</evidence>
<dbReference type="Proteomes" id="UP000421791">
    <property type="component" value="Unassembled WGS sequence"/>
</dbReference>
<protein>
    <submittedName>
        <fullName evidence="1">Uncharacterized protein</fullName>
    </submittedName>
</protein>
<comment type="caution">
    <text evidence="1">The sequence shown here is derived from an EMBL/GenBank/DDBJ whole genome shotgun (WGS) entry which is preliminary data.</text>
</comment>
<sequence length="216" mass="24565">MKKKNLSTTNTLPFPGKKEYTSLGEVKKEFLGNFSYLTHKIGREIGKNMPLYKAYSDTDHSDIGPHYKTFPSIDLEDGYTTHVGMNWPERKDNLLLSLTKDFVLGNGGDNITFGMIYPDKPKKRVSAFLTESFFESFSGSTKFGKVYFFLIASKAGYISQQSSGEARWLFPEGVALGYRNSDFYVFNGFTDQIKYQGEKLTGNTIKRLDDILWSIK</sequence>
<reference evidence="3 4" key="1">
    <citation type="journal article" date="2019" name="Nat. Med.">
        <title>A library of human gut bacterial isolates paired with longitudinal multiomics data enables mechanistic microbiome research.</title>
        <authorList>
            <person name="Poyet M."/>
            <person name="Groussin M."/>
            <person name="Gibbons S.M."/>
            <person name="Avila-Pacheco J."/>
            <person name="Jiang X."/>
            <person name="Kearney S.M."/>
            <person name="Perrotta A.R."/>
            <person name="Berdy B."/>
            <person name="Zhao S."/>
            <person name="Lieberman T.D."/>
            <person name="Swanson P.K."/>
            <person name="Smith M."/>
            <person name="Roesemann S."/>
            <person name="Alexander J.E."/>
            <person name="Rich S.A."/>
            <person name="Livny J."/>
            <person name="Vlamakis H."/>
            <person name="Clish C."/>
            <person name="Bullock K."/>
            <person name="Deik A."/>
            <person name="Scott J."/>
            <person name="Pierce K.A."/>
            <person name="Xavier R.J."/>
            <person name="Alm E.J."/>
        </authorList>
    </citation>
    <scope>NUCLEOTIDE SEQUENCE [LARGE SCALE GENOMIC DNA]</scope>
    <source>
        <strain evidence="2 4">BIOML-A2</strain>
        <strain evidence="1 3">BIOML-A6</strain>
    </source>
</reference>
<keyword evidence="4" id="KW-1185">Reference proteome</keyword>
<evidence type="ECO:0000313" key="3">
    <source>
        <dbReference type="Proteomes" id="UP000421791"/>
    </source>
</evidence>
<name>A0A7J4YK86_9BACE</name>
<evidence type="ECO:0000313" key="4">
    <source>
        <dbReference type="Proteomes" id="UP000440198"/>
    </source>
</evidence>
<evidence type="ECO:0000313" key="2">
    <source>
        <dbReference type="EMBL" id="KAA5254279.1"/>
    </source>
</evidence>
<dbReference type="GeneID" id="92987221"/>
<dbReference type="Proteomes" id="UP000440198">
    <property type="component" value="Unassembled WGS sequence"/>
</dbReference>
<organism evidence="1 3">
    <name type="scientific">Bacteroides finegoldii</name>
    <dbReference type="NCBI Taxonomy" id="338188"/>
    <lineage>
        <taxon>Bacteria</taxon>
        <taxon>Pseudomonadati</taxon>
        <taxon>Bacteroidota</taxon>
        <taxon>Bacteroidia</taxon>
        <taxon>Bacteroidales</taxon>
        <taxon>Bacteroidaceae</taxon>
        <taxon>Bacteroides</taxon>
    </lineage>
</organism>
<proteinExistence type="predicted"/>
<dbReference type="EMBL" id="VWAK01000040">
    <property type="protein sequence ID" value="KAA5228208.1"/>
    <property type="molecule type" value="Genomic_DNA"/>
</dbReference>
<accession>A0A7J4YK86</accession>